<dbReference type="AlphaFoldDB" id="A0AAV2VT48"/>
<dbReference type="RefSeq" id="WP_022612537.1">
    <property type="nucleotide sequence ID" value="NZ_LK391965.1"/>
</dbReference>
<evidence type="ECO:0000313" key="5">
    <source>
        <dbReference type="EMBL" id="CCO47873.1"/>
    </source>
</evidence>
<sequence>MTKEELIRILSFVESSRTLTESAHPLSSIDPRWNIVAYCVRRHFEGKLITVTSLAIASNVPYATAMRRINELIDEGMLLKRKKTKTGKSFSIHPTEKMIKQFEAFAFQLKGLVGNTFGFHSNHRDFYFGGAYMGQRTIPYPSVLKDGLGYDRILKILCPSDPTFRTLSDLSSTLNELCGGKLEIVNLALDELHSEIIENAQRVESKYDLIAVDLPWFGEFVSKEMLLPLTSLIEEHSFNHNDFHTAAWRASVLAGEQYGIPIQPTAELLFYRRDVLEELELLPPRTMQGLLDTLAKLNQYQPETYGIILNCGAGTPVAHTFLQILASFGQAVIDLPKVSDDFDVTNLNADNFRPCLDTKEALAAVQCLQSLLKFAHPASLNCDWDKRIRLFSQGKVAFTFGWSIRAGFFELNSESPAYGHVGYCVAPPSVGCKPVSPIGGFSLAIPSNLPKQHIGITWQMMSYLTTPEMMKWYTLNGSFSSPRFSTSADEEVAEFSSVIATVDSLEKKGQVQIWPRIPIPEFSDIIQILGEEIHAILRKVKSPEEGLESAQLQINRLMIEAGRYSE</sequence>
<dbReference type="SUPFAM" id="SSF53850">
    <property type="entry name" value="Periplasmic binding protein-like II"/>
    <property type="match status" value="1"/>
</dbReference>
<protein>
    <submittedName>
        <fullName evidence="5">Sugar ABC transporter binding protein (Y4oP)</fullName>
    </submittedName>
</protein>
<proteinExistence type="inferred from homology"/>
<evidence type="ECO:0000256" key="4">
    <source>
        <dbReference type="ARBA" id="ARBA00022729"/>
    </source>
</evidence>
<gene>
    <name evidence="5" type="ORF">VIBNISOn1_410025</name>
</gene>
<dbReference type="Gene3D" id="3.40.190.10">
    <property type="entry name" value="Periplasmic binding protein-like II"/>
    <property type="match status" value="2"/>
</dbReference>
<organism evidence="5 6">
    <name type="scientific">Vibrio nigripulchritudo SOn1</name>
    <dbReference type="NCBI Taxonomy" id="1238450"/>
    <lineage>
        <taxon>Bacteria</taxon>
        <taxon>Pseudomonadati</taxon>
        <taxon>Pseudomonadota</taxon>
        <taxon>Gammaproteobacteria</taxon>
        <taxon>Vibrionales</taxon>
        <taxon>Vibrionaceae</taxon>
        <taxon>Vibrio</taxon>
    </lineage>
</organism>
<comment type="subcellular location">
    <subcellularLocation>
        <location evidence="1">Periplasm</location>
    </subcellularLocation>
</comment>
<dbReference type="EMBL" id="CAOF01000133">
    <property type="protein sequence ID" value="CCO47873.1"/>
    <property type="molecule type" value="Genomic_DNA"/>
</dbReference>
<dbReference type="Pfam" id="PF13416">
    <property type="entry name" value="SBP_bac_8"/>
    <property type="match status" value="1"/>
</dbReference>
<dbReference type="GO" id="GO:0042597">
    <property type="term" value="C:periplasmic space"/>
    <property type="evidence" value="ECO:0007669"/>
    <property type="project" value="UniProtKB-SubCell"/>
</dbReference>
<evidence type="ECO:0000313" key="6">
    <source>
        <dbReference type="Proteomes" id="UP000018211"/>
    </source>
</evidence>
<dbReference type="PANTHER" id="PTHR43649">
    <property type="entry name" value="ARABINOSE-BINDING PROTEIN-RELATED"/>
    <property type="match status" value="1"/>
</dbReference>
<reference evidence="5 6" key="1">
    <citation type="journal article" date="2013" name="ISME J.">
        <title>Comparative genomics of pathogenic lineages of Vibrio nigripulchritudo identifies virulence-associated traits.</title>
        <authorList>
            <person name="Goudenege D."/>
            <person name="Labreuche Y."/>
            <person name="Krin E."/>
            <person name="Ansquer D."/>
            <person name="Mangenot S."/>
            <person name="Calteau A."/>
            <person name="Medigue C."/>
            <person name="Mazel D."/>
            <person name="Polz M.F."/>
            <person name="Le Roux F."/>
        </authorList>
    </citation>
    <scope>NUCLEOTIDE SEQUENCE [LARGE SCALE GENOMIC DNA]</scope>
    <source>
        <strain evidence="5 6">SOn1</strain>
    </source>
</reference>
<keyword evidence="3" id="KW-0813">Transport</keyword>
<keyword evidence="4" id="KW-0732">Signal</keyword>
<comment type="caution">
    <text evidence="5">The sequence shown here is derived from an EMBL/GenBank/DDBJ whole genome shotgun (WGS) entry which is preliminary data.</text>
</comment>
<dbReference type="InterPro" id="IPR050490">
    <property type="entry name" value="Bact_solute-bd_prot1"/>
</dbReference>
<evidence type="ECO:0000256" key="3">
    <source>
        <dbReference type="ARBA" id="ARBA00022448"/>
    </source>
</evidence>
<dbReference type="Proteomes" id="UP000018211">
    <property type="component" value="Unassembled WGS sequence"/>
</dbReference>
<name>A0AAV2VT48_9VIBR</name>
<evidence type="ECO:0000256" key="1">
    <source>
        <dbReference type="ARBA" id="ARBA00004418"/>
    </source>
</evidence>
<evidence type="ECO:0000256" key="2">
    <source>
        <dbReference type="ARBA" id="ARBA00008520"/>
    </source>
</evidence>
<accession>A0AAV2VT48</accession>
<dbReference type="PANTHER" id="PTHR43649:SF34">
    <property type="entry name" value="ABC TRANSPORTER PERIPLASMIC-BINDING PROTEIN YCJN-RELATED"/>
    <property type="match status" value="1"/>
</dbReference>
<comment type="similarity">
    <text evidence="2">Belongs to the bacterial solute-binding protein 1 family.</text>
</comment>
<dbReference type="InterPro" id="IPR006059">
    <property type="entry name" value="SBP"/>
</dbReference>